<protein>
    <submittedName>
        <fullName evidence="2">Uncharacterized protein</fullName>
    </submittedName>
</protein>
<gene>
    <name evidence="2" type="ORF">BECKH772A_GA0070896_103462</name>
    <name evidence="1" type="ORF">BECKH772B_GA0070898_103462</name>
</gene>
<dbReference type="AlphaFoldDB" id="A0A450VG50"/>
<dbReference type="EMBL" id="CAADFI010000346">
    <property type="protein sequence ID" value="VFK03344.1"/>
    <property type="molecule type" value="Genomic_DNA"/>
</dbReference>
<accession>A0A450VG50</accession>
<reference evidence="2" key="1">
    <citation type="submission" date="2019-02" db="EMBL/GenBank/DDBJ databases">
        <authorList>
            <person name="Gruber-Vodicka R. H."/>
            <person name="Seah K. B. B."/>
        </authorList>
    </citation>
    <scope>NUCLEOTIDE SEQUENCE</scope>
    <source>
        <strain evidence="2">BECK_SA2B15</strain>
        <strain evidence="1">BECK_SA2B20</strain>
    </source>
</reference>
<proteinExistence type="predicted"/>
<sequence length="47" mass="5297">MKNLSGRSHNILLDSTRKCNLTVLVKRQAAVASWLSHTDQSKRSTDE</sequence>
<name>A0A450VG50_9GAMM</name>
<evidence type="ECO:0000313" key="2">
    <source>
        <dbReference type="EMBL" id="VFK03691.1"/>
    </source>
</evidence>
<organism evidence="2">
    <name type="scientific">Candidatus Kentrum eta</name>
    <dbReference type="NCBI Taxonomy" id="2126337"/>
    <lineage>
        <taxon>Bacteria</taxon>
        <taxon>Pseudomonadati</taxon>
        <taxon>Pseudomonadota</taxon>
        <taxon>Gammaproteobacteria</taxon>
        <taxon>Candidatus Kentrum</taxon>
    </lineage>
</organism>
<evidence type="ECO:0000313" key="1">
    <source>
        <dbReference type="EMBL" id="VFK03344.1"/>
    </source>
</evidence>
<dbReference type="EMBL" id="CAADFG010000346">
    <property type="protein sequence ID" value="VFK03691.1"/>
    <property type="molecule type" value="Genomic_DNA"/>
</dbReference>